<proteinExistence type="predicted"/>
<evidence type="ECO:0008006" key="4">
    <source>
        <dbReference type="Google" id="ProtNLM"/>
    </source>
</evidence>
<name>A0A8J4AH06_9ACTN</name>
<sequence>MKPASPATMTATLTLAVLTAVVLTGCSSPRSDASAPQRSTRAPGPTPSLNVRAAAERDALAAYRGMWRAFVHAASTSNANDPLLTKYATSDALHTIQSALTKDRRQHRVAKGRVSTHPIVLSARPGTRPSQITLRDCADDSHWLTYHENGGLVDDQPGGKHSVTAIVEDRHGWKVTAFAAHEVGTCT</sequence>
<protein>
    <recommendedName>
        <fullName evidence="4">Secreted protein/lipoprotein</fullName>
    </recommendedName>
</protein>
<comment type="caution">
    <text evidence="2">The sequence shown here is derived from an EMBL/GenBank/DDBJ whole genome shotgun (WGS) entry which is preliminary data.</text>
</comment>
<gene>
    <name evidence="2" type="ORF">NUM_43260</name>
</gene>
<keyword evidence="3" id="KW-1185">Reference proteome</keyword>
<accession>A0A8J4AH06</accession>
<reference evidence="3" key="1">
    <citation type="journal article" date="2021" name="Int. J. Syst. Evol. Microbiol.">
        <title>Actinocatenispora comari sp. nov., an endophytic actinomycete isolated from aerial parts of Comarum salesowianum.</title>
        <authorList>
            <person name="Oyunbileg N."/>
            <person name="Iizaka Y."/>
            <person name="Hamada M."/>
            <person name="Davaapurev B.O."/>
            <person name="Fukumoto A."/>
            <person name="Tsetseg B."/>
            <person name="Kato F."/>
            <person name="Tamura T."/>
            <person name="Batkhuu J."/>
            <person name="Anzai Y."/>
        </authorList>
    </citation>
    <scope>NUCLEOTIDE SEQUENCE [LARGE SCALE GENOMIC DNA]</scope>
    <source>
        <strain evidence="3">NUM-2625</strain>
    </source>
</reference>
<organism evidence="2 3">
    <name type="scientific">Actinocatenispora comari</name>
    <dbReference type="NCBI Taxonomy" id="2807577"/>
    <lineage>
        <taxon>Bacteria</taxon>
        <taxon>Bacillati</taxon>
        <taxon>Actinomycetota</taxon>
        <taxon>Actinomycetes</taxon>
        <taxon>Micromonosporales</taxon>
        <taxon>Micromonosporaceae</taxon>
        <taxon>Actinocatenispora</taxon>
    </lineage>
</organism>
<dbReference type="AlphaFoldDB" id="A0A8J4AH06"/>
<evidence type="ECO:0000313" key="2">
    <source>
        <dbReference type="EMBL" id="GIL29072.1"/>
    </source>
</evidence>
<evidence type="ECO:0000256" key="1">
    <source>
        <dbReference type="SAM" id="MobiDB-lite"/>
    </source>
</evidence>
<dbReference type="PROSITE" id="PS51257">
    <property type="entry name" value="PROKAR_LIPOPROTEIN"/>
    <property type="match status" value="1"/>
</dbReference>
<feature type="region of interest" description="Disordered" evidence="1">
    <location>
        <begin position="27"/>
        <end position="48"/>
    </location>
</feature>
<dbReference type="EMBL" id="BOPO01000084">
    <property type="protein sequence ID" value="GIL29072.1"/>
    <property type="molecule type" value="Genomic_DNA"/>
</dbReference>
<feature type="compositionally biased region" description="Polar residues" evidence="1">
    <location>
        <begin position="27"/>
        <end position="40"/>
    </location>
</feature>
<dbReference type="Proteomes" id="UP000614996">
    <property type="component" value="Unassembled WGS sequence"/>
</dbReference>
<evidence type="ECO:0000313" key="3">
    <source>
        <dbReference type="Proteomes" id="UP000614996"/>
    </source>
</evidence>